<feature type="transmembrane region" description="Helical" evidence="7">
    <location>
        <begin position="212"/>
        <end position="234"/>
    </location>
</feature>
<evidence type="ECO:0000256" key="4">
    <source>
        <dbReference type="ARBA" id="ARBA00022692"/>
    </source>
</evidence>
<dbReference type="InterPro" id="IPR035906">
    <property type="entry name" value="MetI-like_sf"/>
</dbReference>
<keyword evidence="5 7" id="KW-1133">Transmembrane helix</keyword>
<evidence type="ECO:0000313" key="9">
    <source>
        <dbReference type="EMBL" id="QBD82849.1"/>
    </source>
</evidence>
<evidence type="ECO:0000256" key="3">
    <source>
        <dbReference type="ARBA" id="ARBA00022475"/>
    </source>
</evidence>
<dbReference type="PANTHER" id="PTHR43744:SF12">
    <property type="entry name" value="ABC TRANSPORTER PERMEASE PROTEIN MG189-RELATED"/>
    <property type="match status" value="1"/>
</dbReference>
<evidence type="ECO:0000259" key="8">
    <source>
        <dbReference type="PROSITE" id="PS50928"/>
    </source>
</evidence>
<dbReference type="OrthoDB" id="9771544at2"/>
<dbReference type="InterPro" id="IPR000515">
    <property type="entry name" value="MetI-like"/>
</dbReference>
<dbReference type="KEGG" id="kbs:EPA93_45565"/>
<comment type="subcellular location">
    <subcellularLocation>
        <location evidence="1 7">Cell membrane</location>
        <topology evidence="1 7">Multi-pass membrane protein</topology>
    </subcellularLocation>
</comment>
<evidence type="ECO:0000256" key="6">
    <source>
        <dbReference type="ARBA" id="ARBA00023136"/>
    </source>
</evidence>
<dbReference type="PANTHER" id="PTHR43744">
    <property type="entry name" value="ABC TRANSPORTER PERMEASE PROTEIN MG189-RELATED-RELATED"/>
    <property type="match status" value="1"/>
</dbReference>
<reference evidence="9 10" key="1">
    <citation type="submission" date="2019-01" db="EMBL/GenBank/DDBJ databases">
        <title>Ktedonosporobacter rubrisoli SCAWS-G2.</title>
        <authorList>
            <person name="Huang Y."/>
            <person name="Yan B."/>
        </authorList>
    </citation>
    <scope>NUCLEOTIDE SEQUENCE [LARGE SCALE GENOMIC DNA]</scope>
    <source>
        <strain evidence="9 10">SCAWS-G2</strain>
    </source>
</reference>
<evidence type="ECO:0000256" key="1">
    <source>
        <dbReference type="ARBA" id="ARBA00004651"/>
    </source>
</evidence>
<protein>
    <submittedName>
        <fullName evidence="9">Carbohydrate ABC transporter permease</fullName>
    </submittedName>
</protein>
<feature type="transmembrane region" description="Helical" evidence="7">
    <location>
        <begin position="170"/>
        <end position="191"/>
    </location>
</feature>
<evidence type="ECO:0000313" key="10">
    <source>
        <dbReference type="Proteomes" id="UP000290365"/>
    </source>
</evidence>
<keyword evidence="2 7" id="KW-0813">Transport</keyword>
<accession>A0A4P6K3S2</accession>
<dbReference type="CDD" id="cd06261">
    <property type="entry name" value="TM_PBP2"/>
    <property type="match status" value="1"/>
</dbReference>
<feature type="transmembrane region" description="Helical" evidence="7">
    <location>
        <begin position="132"/>
        <end position="150"/>
    </location>
</feature>
<comment type="similarity">
    <text evidence="7">Belongs to the binding-protein-dependent transport system permease family.</text>
</comment>
<dbReference type="AlphaFoldDB" id="A0A4P6K3S2"/>
<dbReference type="SUPFAM" id="SSF161098">
    <property type="entry name" value="MetI-like"/>
    <property type="match status" value="1"/>
</dbReference>
<dbReference type="Gene3D" id="1.10.3720.10">
    <property type="entry name" value="MetI-like"/>
    <property type="match status" value="1"/>
</dbReference>
<dbReference type="EMBL" id="CP035758">
    <property type="protein sequence ID" value="QBD82849.1"/>
    <property type="molecule type" value="Genomic_DNA"/>
</dbReference>
<feature type="domain" description="ABC transmembrane type-1" evidence="8">
    <location>
        <begin position="102"/>
        <end position="294"/>
    </location>
</feature>
<dbReference type="Pfam" id="PF00528">
    <property type="entry name" value="BPD_transp_1"/>
    <property type="match status" value="1"/>
</dbReference>
<keyword evidence="3" id="KW-1003">Cell membrane</keyword>
<dbReference type="GO" id="GO:0005886">
    <property type="term" value="C:plasma membrane"/>
    <property type="evidence" value="ECO:0007669"/>
    <property type="project" value="UniProtKB-SubCell"/>
</dbReference>
<keyword evidence="10" id="KW-1185">Reference proteome</keyword>
<feature type="transmembrane region" description="Helical" evidence="7">
    <location>
        <begin position="102"/>
        <end position="125"/>
    </location>
</feature>
<organism evidence="9 10">
    <name type="scientific">Ktedonosporobacter rubrisoli</name>
    <dbReference type="NCBI Taxonomy" id="2509675"/>
    <lineage>
        <taxon>Bacteria</taxon>
        <taxon>Bacillati</taxon>
        <taxon>Chloroflexota</taxon>
        <taxon>Ktedonobacteria</taxon>
        <taxon>Ktedonobacterales</taxon>
        <taxon>Ktedonosporobacteraceae</taxon>
        <taxon>Ktedonosporobacter</taxon>
    </lineage>
</organism>
<keyword evidence="6 7" id="KW-0472">Membrane</keyword>
<evidence type="ECO:0000256" key="2">
    <source>
        <dbReference type="ARBA" id="ARBA00022448"/>
    </source>
</evidence>
<sequence length="309" mass="34315">MILYKGKVSKMAIRSTATQNPSATDTRTAQHNRARRIVLLILAYGVLGLIALTSFYPLVMMIINSFKGDIEIILNPGGLPAHWTWQDYVQLTTTQGNQLHNFFNSVLVSVATTGISVFVAALAAYAFAKMRFPGSGLIFFGLLATIMVPGELRLPSLFLMFSQIDWINTYQVQIVPFLASIFGLFMIRQYMLTIPDSLIEAARIDGANHWQIFWRIIVPVASPILSAFAILQFLGTWNSYLWPQVMANDPQVAPLMVTLPSLRDPILGYVPTYGVIMAGCVLATLPIVLIFLFFQDRFITGVTLGATKE</sequence>
<dbReference type="GO" id="GO:0055085">
    <property type="term" value="P:transmembrane transport"/>
    <property type="evidence" value="ECO:0007669"/>
    <property type="project" value="InterPro"/>
</dbReference>
<gene>
    <name evidence="9" type="ORF">EPA93_45565</name>
</gene>
<feature type="transmembrane region" description="Helical" evidence="7">
    <location>
        <begin position="266"/>
        <end position="294"/>
    </location>
</feature>
<keyword evidence="4 7" id="KW-0812">Transmembrane</keyword>
<proteinExistence type="inferred from homology"/>
<feature type="transmembrane region" description="Helical" evidence="7">
    <location>
        <begin position="37"/>
        <end position="59"/>
    </location>
</feature>
<dbReference type="PROSITE" id="PS50928">
    <property type="entry name" value="ABC_TM1"/>
    <property type="match status" value="1"/>
</dbReference>
<evidence type="ECO:0000256" key="7">
    <source>
        <dbReference type="RuleBase" id="RU363032"/>
    </source>
</evidence>
<dbReference type="Proteomes" id="UP000290365">
    <property type="component" value="Chromosome"/>
</dbReference>
<name>A0A4P6K3S2_KTERU</name>
<evidence type="ECO:0000256" key="5">
    <source>
        <dbReference type="ARBA" id="ARBA00022989"/>
    </source>
</evidence>